<dbReference type="EMBL" id="BLAB01000001">
    <property type="protein sequence ID" value="GER94066.1"/>
    <property type="molecule type" value="Genomic_DNA"/>
</dbReference>
<accession>A0A5J4L951</accession>
<protein>
    <submittedName>
        <fullName evidence="1">Uncharacterized protein</fullName>
    </submittedName>
</protein>
<evidence type="ECO:0000313" key="1">
    <source>
        <dbReference type="EMBL" id="GER94066.1"/>
    </source>
</evidence>
<comment type="caution">
    <text evidence="1">The sequence shown here is derived from an EMBL/GenBank/DDBJ whole genome shotgun (WGS) entry which is preliminary data.</text>
</comment>
<sequence>MTDLMTISGQKNLFINQEVAMRQKRRSSKIDFLRKVK</sequence>
<gene>
    <name evidence="1" type="ORF">A45J_1824</name>
</gene>
<dbReference type="AlphaFoldDB" id="A0A5J4L951"/>
<name>A0A5J4L951_9ZZZZ</name>
<organism evidence="1">
    <name type="scientific">hot springs metagenome</name>
    <dbReference type="NCBI Taxonomy" id="433727"/>
    <lineage>
        <taxon>unclassified sequences</taxon>
        <taxon>metagenomes</taxon>
        <taxon>ecological metagenomes</taxon>
    </lineage>
</organism>
<proteinExistence type="predicted"/>
<reference evidence="1" key="1">
    <citation type="submission" date="2019-10" db="EMBL/GenBank/DDBJ databases">
        <title>Metagenomic sequencing of thiosulfate-disproportionating enrichment culture.</title>
        <authorList>
            <person name="Umezawa K."/>
            <person name="Kojima H."/>
            <person name="Fukui M."/>
        </authorList>
    </citation>
    <scope>NUCLEOTIDE SEQUENCE</scope>
    <source>
        <strain evidence="1">45J</strain>
    </source>
</reference>